<dbReference type="Proteomes" id="UP000620139">
    <property type="component" value="Unassembled WGS sequence"/>
</dbReference>
<evidence type="ECO:0000256" key="4">
    <source>
        <dbReference type="ARBA" id="ARBA00022989"/>
    </source>
</evidence>
<dbReference type="InterPro" id="IPR050183">
    <property type="entry name" value="DsbB"/>
</dbReference>
<feature type="transmembrane region" description="Helical" evidence="6">
    <location>
        <begin position="148"/>
        <end position="166"/>
    </location>
</feature>
<dbReference type="InterPro" id="IPR003752">
    <property type="entry name" value="DiS_bond_form_DsbB/BdbC"/>
</dbReference>
<dbReference type="AlphaFoldDB" id="A0A931IXG7"/>
<accession>A0A931IXG7</accession>
<comment type="subcellular location">
    <subcellularLocation>
        <location evidence="1">Cell membrane</location>
        <topology evidence="1">Multi-pass membrane protein</topology>
    </subcellularLocation>
</comment>
<comment type="caution">
    <text evidence="7">The sequence shown here is derived from an EMBL/GenBank/DDBJ whole genome shotgun (WGS) entry which is preliminary data.</text>
</comment>
<evidence type="ECO:0000256" key="2">
    <source>
        <dbReference type="ARBA" id="ARBA00022475"/>
    </source>
</evidence>
<dbReference type="GO" id="GO:0006457">
    <property type="term" value="P:protein folding"/>
    <property type="evidence" value="ECO:0007669"/>
    <property type="project" value="InterPro"/>
</dbReference>
<evidence type="ECO:0000256" key="5">
    <source>
        <dbReference type="ARBA" id="ARBA00023136"/>
    </source>
</evidence>
<dbReference type="Pfam" id="PF02600">
    <property type="entry name" value="DsbB"/>
    <property type="match status" value="1"/>
</dbReference>
<sequence>MIERLLQHRPRVLFALAALCLAAVIGALLAQHVGGVRPCPWCVLQRGVFLLIAAVAALGGLAAVAAQSAQATVVRVAAVPLIVLALAGLVAATYQHEVAAESASCAMTAADKILTALDLEMRWPEVFMVTADCREAAAYRFLGLGYEIWSGLLFALIGAVGLSLALRRPAPETK</sequence>
<dbReference type="RefSeq" id="WP_198100433.1">
    <property type="nucleotide sequence ID" value="NZ_JAEDAL010000003.1"/>
</dbReference>
<evidence type="ECO:0000256" key="6">
    <source>
        <dbReference type="SAM" id="Phobius"/>
    </source>
</evidence>
<keyword evidence="8" id="KW-1185">Reference proteome</keyword>
<dbReference type="PANTHER" id="PTHR36570">
    <property type="entry name" value="DISULFIDE BOND FORMATION PROTEIN B"/>
    <property type="match status" value="1"/>
</dbReference>
<dbReference type="InterPro" id="IPR023380">
    <property type="entry name" value="DsbB-like_sf"/>
</dbReference>
<evidence type="ECO:0000313" key="8">
    <source>
        <dbReference type="Proteomes" id="UP000620139"/>
    </source>
</evidence>
<name>A0A931IXG7_9BURK</name>
<dbReference type="PANTHER" id="PTHR36570:SF3">
    <property type="entry name" value="DISULFIDE BOND FORMATION PROTEIN B"/>
    <property type="match status" value="1"/>
</dbReference>
<dbReference type="EMBL" id="JAEDAL010000003">
    <property type="protein sequence ID" value="MBH9552810.1"/>
    <property type="molecule type" value="Genomic_DNA"/>
</dbReference>
<dbReference type="GO" id="GO:0005886">
    <property type="term" value="C:plasma membrane"/>
    <property type="evidence" value="ECO:0007669"/>
    <property type="project" value="UniProtKB-SubCell"/>
</dbReference>
<organism evidence="7 8">
    <name type="scientific">Inhella gelatinilytica</name>
    <dbReference type="NCBI Taxonomy" id="2795030"/>
    <lineage>
        <taxon>Bacteria</taxon>
        <taxon>Pseudomonadati</taxon>
        <taxon>Pseudomonadota</taxon>
        <taxon>Betaproteobacteria</taxon>
        <taxon>Burkholderiales</taxon>
        <taxon>Sphaerotilaceae</taxon>
        <taxon>Inhella</taxon>
    </lineage>
</organism>
<evidence type="ECO:0000256" key="3">
    <source>
        <dbReference type="ARBA" id="ARBA00022692"/>
    </source>
</evidence>
<dbReference type="GO" id="GO:0015035">
    <property type="term" value="F:protein-disulfide reductase activity"/>
    <property type="evidence" value="ECO:0007669"/>
    <property type="project" value="InterPro"/>
</dbReference>
<dbReference type="SUPFAM" id="SSF158442">
    <property type="entry name" value="DsbB-like"/>
    <property type="match status" value="1"/>
</dbReference>
<feature type="transmembrane region" description="Helical" evidence="6">
    <location>
        <begin position="48"/>
        <end position="66"/>
    </location>
</feature>
<keyword evidence="2" id="KW-1003">Cell membrane</keyword>
<keyword evidence="5 6" id="KW-0472">Membrane</keyword>
<evidence type="ECO:0000313" key="7">
    <source>
        <dbReference type="EMBL" id="MBH9552810.1"/>
    </source>
</evidence>
<evidence type="ECO:0000256" key="1">
    <source>
        <dbReference type="ARBA" id="ARBA00004651"/>
    </source>
</evidence>
<keyword evidence="4 6" id="KW-1133">Transmembrane helix</keyword>
<reference evidence="7" key="1">
    <citation type="submission" date="2020-12" db="EMBL/GenBank/DDBJ databases">
        <title>The genome sequence of Inhella sp. 4Y17.</title>
        <authorList>
            <person name="Liu Y."/>
        </authorList>
    </citation>
    <scope>NUCLEOTIDE SEQUENCE</scope>
    <source>
        <strain evidence="7">4Y10</strain>
    </source>
</reference>
<keyword evidence="3 6" id="KW-0812">Transmembrane</keyword>
<feature type="transmembrane region" description="Helical" evidence="6">
    <location>
        <begin position="73"/>
        <end position="94"/>
    </location>
</feature>
<protein>
    <submittedName>
        <fullName evidence="7">Disulfide bond formation protein B</fullName>
    </submittedName>
</protein>
<gene>
    <name evidence="7" type="ORF">I7X43_08080</name>
</gene>
<proteinExistence type="predicted"/>
<dbReference type="Gene3D" id="1.20.1550.10">
    <property type="entry name" value="DsbB-like"/>
    <property type="match status" value="1"/>
</dbReference>